<comment type="caution">
    <text evidence="3">The sequence shown here is derived from an EMBL/GenBank/DDBJ whole genome shotgun (WGS) entry which is preliminary data.</text>
</comment>
<evidence type="ECO:0000256" key="2">
    <source>
        <dbReference type="SAM" id="MobiDB-lite"/>
    </source>
</evidence>
<evidence type="ECO:0000313" key="4">
    <source>
        <dbReference type="Proteomes" id="UP000520814"/>
    </source>
</evidence>
<dbReference type="AlphaFoldDB" id="A0A7W9STD8"/>
<feature type="region of interest" description="Disordered" evidence="2">
    <location>
        <begin position="815"/>
        <end position="860"/>
    </location>
</feature>
<accession>A0A7W9STD8</accession>
<dbReference type="PANTHER" id="PTHR47197:SF3">
    <property type="entry name" value="DIHYDRO-HEME D1 DEHYDROGENASE"/>
    <property type="match status" value="1"/>
</dbReference>
<dbReference type="SUPFAM" id="SSF50969">
    <property type="entry name" value="YVTN repeat-like/Quinoprotein amine dehydrogenase"/>
    <property type="match status" value="1"/>
</dbReference>
<dbReference type="PANTHER" id="PTHR47197">
    <property type="entry name" value="PROTEIN NIRF"/>
    <property type="match status" value="1"/>
</dbReference>
<gene>
    <name evidence="3" type="ORF">HNQ39_003674</name>
</gene>
<reference evidence="3 4" key="1">
    <citation type="submission" date="2020-08" db="EMBL/GenBank/DDBJ databases">
        <title>Genomic Encyclopedia of Type Strains, Phase IV (KMG-IV): sequencing the most valuable type-strain genomes for metagenomic binning, comparative biology and taxonomic classification.</title>
        <authorList>
            <person name="Goeker M."/>
        </authorList>
    </citation>
    <scope>NUCLEOTIDE SEQUENCE [LARGE SCALE GENOMIC DNA]</scope>
    <source>
        <strain evidence="3 4">DSM 23562</strain>
    </source>
</reference>
<evidence type="ECO:0000256" key="1">
    <source>
        <dbReference type="ARBA" id="ARBA00022801"/>
    </source>
</evidence>
<dbReference type="RefSeq" id="WP_184199731.1">
    <property type="nucleotide sequence ID" value="NZ_JACHGW010000003.1"/>
</dbReference>
<dbReference type="EMBL" id="JACHGW010000003">
    <property type="protein sequence ID" value="MBB6051864.1"/>
    <property type="molecule type" value="Genomic_DNA"/>
</dbReference>
<dbReference type="Gene3D" id="3.40.720.10">
    <property type="entry name" value="Alkaline Phosphatase, subunit A"/>
    <property type="match status" value="1"/>
</dbReference>
<feature type="region of interest" description="Disordered" evidence="2">
    <location>
        <begin position="401"/>
        <end position="420"/>
    </location>
</feature>
<dbReference type="InterPro" id="IPR017850">
    <property type="entry name" value="Alkaline_phosphatase_core_sf"/>
</dbReference>
<keyword evidence="1" id="KW-0378">Hydrolase</keyword>
<keyword evidence="4" id="KW-1185">Reference proteome</keyword>
<protein>
    <submittedName>
        <fullName evidence="3">Sugar lactone lactonase YvrE</fullName>
    </submittedName>
</protein>
<dbReference type="InterPro" id="IPR011044">
    <property type="entry name" value="Quino_amine_DH_bsu"/>
</dbReference>
<dbReference type="InterPro" id="IPR007312">
    <property type="entry name" value="Phosphoesterase"/>
</dbReference>
<dbReference type="Gene3D" id="2.130.10.10">
    <property type="entry name" value="YVTN repeat-like/Quinoprotein amine dehydrogenase"/>
    <property type="match status" value="2"/>
</dbReference>
<sequence>MQKLLPHLGAPAGLQVAKVVPGGTTILPNGRFLTPLGKRLWVAGTNLWNLSLTPDNKTLVGLYEGGMTLWPADGSAPRGKNIARRDAGFAGVFTKDGSRFIASSGDEGHGIEVYNTADWDAEPQRIGGDKEAYINDLVLSPDGRWVYGVDVARQKVVVFDLQAGKVVAEAPAGREPYACVLSADGKRLFVANIGIFDYSLVPPPAPGSKGSKRGLSVPAFGFPSKEAEEGVEREGRKIPGLGSPYVPDAQSLWAYDVSNPAAPKVTGKAKTGVLIHAPADGGKSVGGSAPNALLLRGSQLFVSNANNDTVQIFDVATLKPLKTIKLTPTKETARLRGVIPTGMALNKAGTRLFVCEAGINAVAVIDPKAGTVLGHIPTGWFPVQCVLASDERTLYIATQKGLGRGPRGTKNPRPETDERAGLTEMPGMVDAVSLPSLSLASATKSVLANNGLIPKAEPLPKLPKEVEYVVFITKENHTFDGIFGTLENAAAEPEYAEWGERGWIREKGKDERVPIMPNHLKLARQFSVSDNFYMEPDASGDGHRWLVGVYPSLWTTKVFYSGWAFSVSESARGRMVSFGSNGSQIPEDYLENGSLWEHLARGGISFRNYGEGYELPDNDEGVPETKSGAFTRVNYPMPKVLYDNTCFEFPAYNNNIPDIARADWFREDIALYRKKHQGKLPRFINIAICNDHGAGKRPERGYPYTASYMADNDLALGRIVEFLSHQPEWKKMAIFVTQDDSGGDGDHIDRHRSFVLGIGPWMKKHYVAHQHTSIMSIMKTIYRLFGLGPNNLCDAVATDLSEMFTTTPDFTPYKHVPADPRVFKPAETFDPSDPQFKRRRGEKPDVPLDDPKFIDSLRQR</sequence>
<feature type="compositionally biased region" description="Basic and acidic residues" evidence="2">
    <location>
        <begin position="842"/>
        <end position="860"/>
    </location>
</feature>
<dbReference type="Pfam" id="PF04185">
    <property type="entry name" value="Phosphoesterase"/>
    <property type="match status" value="1"/>
</dbReference>
<proteinExistence type="predicted"/>
<dbReference type="InterPro" id="IPR051200">
    <property type="entry name" value="Host-pathogen_enzymatic-act"/>
</dbReference>
<organism evidence="3 4">
    <name type="scientific">Armatimonas rosea</name>
    <dbReference type="NCBI Taxonomy" id="685828"/>
    <lineage>
        <taxon>Bacteria</taxon>
        <taxon>Bacillati</taxon>
        <taxon>Armatimonadota</taxon>
        <taxon>Armatimonadia</taxon>
        <taxon>Armatimonadales</taxon>
        <taxon>Armatimonadaceae</taxon>
        <taxon>Armatimonas</taxon>
    </lineage>
</organism>
<dbReference type="Proteomes" id="UP000520814">
    <property type="component" value="Unassembled WGS sequence"/>
</dbReference>
<evidence type="ECO:0000313" key="3">
    <source>
        <dbReference type="EMBL" id="MBB6051864.1"/>
    </source>
</evidence>
<dbReference type="InterPro" id="IPR015943">
    <property type="entry name" value="WD40/YVTN_repeat-like_dom_sf"/>
</dbReference>
<dbReference type="GO" id="GO:0016788">
    <property type="term" value="F:hydrolase activity, acting on ester bonds"/>
    <property type="evidence" value="ECO:0007669"/>
    <property type="project" value="InterPro"/>
</dbReference>
<name>A0A7W9STD8_ARMRO</name>